<proteinExistence type="predicted"/>
<dbReference type="PANTHER" id="PTHR36834:SF1">
    <property type="entry name" value="INTEGRAL MEMBRANE PROTEIN"/>
    <property type="match status" value="1"/>
</dbReference>
<keyword evidence="2" id="KW-0472">Membrane</keyword>
<feature type="domain" description="VanZ-like" evidence="3">
    <location>
        <begin position="36"/>
        <end position="155"/>
    </location>
</feature>
<accession>A0ABV6VTF2</accession>
<keyword evidence="5" id="KW-1185">Reference proteome</keyword>
<dbReference type="RefSeq" id="WP_380534776.1">
    <property type="nucleotide sequence ID" value="NZ_JBHFAB010000006.1"/>
</dbReference>
<feature type="transmembrane region" description="Helical" evidence="2">
    <location>
        <begin position="32"/>
        <end position="55"/>
    </location>
</feature>
<dbReference type="Proteomes" id="UP001592531">
    <property type="component" value="Unassembled WGS sequence"/>
</dbReference>
<name>A0ABV6VTF2_9ACTN</name>
<sequence length="191" mass="19765">MRSGSDQRSAGDHRTDSDATAPVHRGARRLGLLLLAVHLGLVLWLSFLPVSAAWMADTNLTPFATVRAELAAGTAHSYLELLRGLLLLAPLGLLLPLAGGRAASATPVSFLRTVFAGVLIATGVEVLQSTLTSHLLNVDDVLLAAVGIAVAHLAVVPAFRAALRRRDRGGPPRGPGLPKPAPGFGVAHPAP</sequence>
<feature type="transmembrane region" description="Helical" evidence="2">
    <location>
        <begin position="110"/>
        <end position="129"/>
    </location>
</feature>
<dbReference type="EMBL" id="JBHFAB010000006">
    <property type="protein sequence ID" value="MFC1417025.1"/>
    <property type="molecule type" value="Genomic_DNA"/>
</dbReference>
<dbReference type="Pfam" id="PF04892">
    <property type="entry name" value="VanZ"/>
    <property type="match status" value="1"/>
</dbReference>
<evidence type="ECO:0000313" key="5">
    <source>
        <dbReference type="Proteomes" id="UP001592531"/>
    </source>
</evidence>
<feature type="transmembrane region" description="Helical" evidence="2">
    <location>
        <begin position="75"/>
        <end position="98"/>
    </location>
</feature>
<comment type="caution">
    <text evidence="4">The sequence shown here is derived from an EMBL/GenBank/DDBJ whole genome shotgun (WGS) entry which is preliminary data.</text>
</comment>
<feature type="region of interest" description="Disordered" evidence="1">
    <location>
        <begin position="166"/>
        <end position="191"/>
    </location>
</feature>
<reference evidence="4 5" key="1">
    <citation type="submission" date="2024-09" db="EMBL/GenBank/DDBJ databases">
        <authorList>
            <person name="Lee S.D."/>
        </authorList>
    </citation>
    <scope>NUCLEOTIDE SEQUENCE [LARGE SCALE GENOMIC DNA]</scope>
    <source>
        <strain evidence="4 5">N8-3</strain>
    </source>
</reference>
<feature type="region of interest" description="Disordered" evidence="1">
    <location>
        <begin position="1"/>
        <end position="20"/>
    </location>
</feature>
<evidence type="ECO:0000259" key="3">
    <source>
        <dbReference type="Pfam" id="PF04892"/>
    </source>
</evidence>
<dbReference type="InterPro" id="IPR006976">
    <property type="entry name" value="VanZ-like"/>
</dbReference>
<keyword evidence="2" id="KW-1133">Transmembrane helix</keyword>
<dbReference type="InterPro" id="IPR053150">
    <property type="entry name" value="Teicoplanin_resist-assoc"/>
</dbReference>
<evidence type="ECO:0000313" key="4">
    <source>
        <dbReference type="EMBL" id="MFC1417025.1"/>
    </source>
</evidence>
<evidence type="ECO:0000256" key="2">
    <source>
        <dbReference type="SAM" id="Phobius"/>
    </source>
</evidence>
<protein>
    <submittedName>
        <fullName evidence="4">VanZ family protein</fullName>
    </submittedName>
</protein>
<feature type="compositionally biased region" description="Pro residues" evidence="1">
    <location>
        <begin position="172"/>
        <end position="181"/>
    </location>
</feature>
<keyword evidence="2" id="KW-0812">Transmembrane</keyword>
<feature type="transmembrane region" description="Helical" evidence="2">
    <location>
        <begin position="141"/>
        <end position="163"/>
    </location>
</feature>
<gene>
    <name evidence="4" type="ORF">ACEZDE_10250</name>
</gene>
<dbReference type="PANTHER" id="PTHR36834">
    <property type="entry name" value="MEMBRANE PROTEIN-RELATED"/>
    <property type="match status" value="1"/>
</dbReference>
<organism evidence="4 5">
    <name type="scientific">Streptacidiphilus cavernicola</name>
    <dbReference type="NCBI Taxonomy" id="3342716"/>
    <lineage>
        <taxon>Bacteria</taxon>
        <taxon>Bacillati</taxon>
        <taxon>Actinomycetota</taxon>
        <taxon>Actinomycetes</taxon>
        <taxon>Kitasatosporales</taxon>
        <taxon>Streptomycetaceae</taxon>
        <taxon>Streptacidiphilus</taxon>
    </lineage>
</organism>
<evidence type="ECO:0000256" key="1">
    <source>
        <dbReference type="SAM" id="MobiDB-lite"/>
    </source>
</evidence>